<organism evidence="1">
    <name type="scientific">marine sediment metagenome</name>
    <dbReference type="NCBI Taxonomy" id="412755"/>
    <lineage>
        <taxon>unclassified sequences</taxon>
        <taxon>metagenomes</taxon>
        <taxon>ecological metagenomes</taxon>
    </lineage>
</organism>
<proteinExistence type="predicted"/>
<dbReference type="EMBL" id="LAZR01006505">
    <property type="protein sequence ID" value="KKM91656.1"/>
    <property type="molecule type" value="Genomic_DNA"/>
</dbReference>
<accession>A0A0F9LWZ2</accession>
<name>A0A0F9LWZ2_9ZZZZ</name>
<evidence type="ECO:0000313" key="1">
    <source>
        <dbReference type="EMBL" id="KKM91656.1"/>
    </source>
</evidence>
<comment type="caution">
    <text evidence="1">The sequence shown here is derived from an EMBL/GenBank/DDBJ whole genome shotgun (WGS) entry which is preliminary data.</text>
</comment>
<gene>
    <name evidence="1" type="ORF">LCGC14_1226330</name>
</gene>
<protein>
    <submittedName>
        <fullName evidence="1">Uncharacterized protein</fullName>
    </submittedName>
</protein>
<feature type="non-terminal residue" evidence="1">
    <location>
        <position position="1"/>
    </location>
</feature>
<dbReference type="AlphaFoldDB" id="A0A0F9LWZ2"/>
<sequence length="177" mass="19914">ELVCPGFLREGNIAKFKKRLAIIVQKESVTGGVYPHIVSWLDDSKKCSECGEYLESVNHSMAALGDEEYHEFKSSKNEVAYLFERMKGLVQVTFKKDCLDLPDKIYRTIELEPSQKIINLAQGIVSRAKNTITAITQLRTLSDGFMYKKEDAGEETCPVCGGVLKNGWCAICHAWRC</sequence>
<reference evidence="1" key="1">
    <citation type="journal article" date="2015" name="Nature">
        <title>Complex archaea that bridge the gap between prokaryotes and eukaryotes.</title>
        <authorList>
            <person name="Spang A."/>
            <person name="Saw J.H."/>
            <person name="Jorgensen S.L."/>
            <person name="Zaremba-Niedzwiedzka K."/>
            <person name="Martijn J."/>
            <person name="Lind A.E."/>
            <person name="van Eijk R."/>
            <person name="Schleper C."/>
            <person name="Guy L."/>
            <person name="Ettema T.J."/>
        </authorList>
    </citation>
    <scope>NUCLEOTIDE SEQUENCE</scope>
</reference>